<dbReference type="OrthoDB" id="9804184at2"/>
<dbReference type="GO" id="GO:0012505">
    <property type="term" value="C:endomembrane system"/>
    <property type="evidence" value="ECO:0007669"/>
    <property type="project" value="UniProtKB-SubCell"/>
</dbReference>
<keyword evidence="9" id="KW-1185">Reference proteome</keyword>
<evidence type="ECO:0000256" key="1">
    <source>
        <dbReference type="ARBA" id="ARBA00004127"/>
    </source>
</evidence>
<dbReference type="Pfam" id="PF06803">
    <property type="entry name" value="DUF1232"/>
    <property type="match status" value="1"/>
</dbReference>
<evidence type="ECO:0000256" key="4">
    <source>
        <dbReference type="ARBA" id="ARBA00023136"/>
    </source>
</evidence>
<accession>A0A2W2EW81</accession>
<evidence type="ECO:0000313" key="9">
    <source>
        <dbReference type="Proteomes" id="UP000248924"/>
    </source>
</evidence>
<gene>
    <name evidence="8" type="ORF">C1I95_29845</name>
</gene>
<feature type="compositionally biased region" description="Basic residues" evidence="5">
    <location>
        <begin position="149"/>
        <end position="163"/>
    </location>
</feature>
<evidence type="ECO:0000256" key="6">
    <source>
        <dbReference type="SAM" id="Phobius"/>
    </source>
</evidence>
<sequence>MWWNVLIGLGVAVLVSWLALLVGLLIARPKGPLLTETIRILPDLLRLLRRLAGDRSLPRGARVRLGLLVAYLAIPIDLIPDFIPILGYADDAIIVAAVLRSVVRRSGIEAVRRHWPGTEDGFAALCRLTGIRTPVPGTELGTRGGATSGRHRRSATTRQRRPS</sequence>
<proteinExistence type="predicted"/>
<evidence type="ECO:0000259" key="7">
    <source>
        <dbReference type="Pfam" id="PF06803"/>
    </source>
</evidence>
<evidence type="ECO:0000256" key="2">
    <source>
        <dbReference type="ARBA" id="ARBA00022692"/>
    </source>
</evidence>
<dbReference type="InterPro" id="IPR010652">
    <property type="entry name" value="DUF1232"/>
</dbReference>
<dbReference type="AlphaFoldDB" id="A0A2W2EW81"/>
<feature type="region of interest" description="Disordered" evidence="5">
    <location>
        <begin position="135"/>
        <end position="163"/>
    </location>
</feature>
<organism evidence="8 9">
    <name type="scientific">Micromonospora craterilacus</name>
    <dbReference type="NCBI Taxonomy" id="1655439"/>
    <lineage>
        <taxon>Bacteria</taxon>
        <taxon>Bacillati</taxon>
        <taxon>Actinomycetota</taxon>
        <taxon>Actinomycetes</taxon>
        <taxon>Micromonosporales</taxon>
        <taxon>Micromonosporaceae</taxon>
        <taxon>Micromonospora</taxon>
    </lineage>
</organism>
<evidence type="ECO:0000256" key="5">
    <source>
        <dbReference type="SAM" id="MobiDB-lite"/>
    </source>
</evidence>
<feature type="domain" description="DUF1232" evidence="7">
    <location>
        <begin position="61"/>
        <end position="96"/>
    </location>
</feature>
<evidence type="ECO:0000256" key="3">
    <source>
        <dbReference type="ARBA" id="ARBA00022989"/>
    </source>
</evidence>
<keyword evidence="4 6" id="KW-0472">Membrane</keyword>
<comment type="subcellular location">
    <subcellularLocation>
        <location evidence="1">Endomembrane system</location>
        <topology evidence="1">Multi-pass membrane protein</topology>
    </subcellularLocation>
</comment>
<feature type="transmembrane region" description="Helical" evidence="6">
    <location>
        <begin position="6"/>
        <end position="27"/>
    </location>
</feature>
<dbReference type="RefSeq" id="WP_111218881.1">
    <property type="nucleotide sequence ID" value="NZ_POTY01000289.1"/>
</dbReference>
<dbReference type="EMBL" id="POTY01000289">
    <property type="protein sequence ID" value="PZG08584.1"/>
    <property type="molecule type" value="Genomic_DNA"/>
</dbReference>
<protein>
    <recommendedName>
        <fullName evidence="7">DUF1232 domain-containing protein</fullName>
    </recommendedName>
</protein>
<keyword evidence="3 6" id="KW-1133">Transmembrane helix</keyword>
<reference evidence="8 9" key="1">
    <citation type="submission" date="2018-01" db="EMBL/GenBank/DDBJ databases">
        <title>Draft genome sequence of Jishengella sp. NA12.</title>
        <authorList>
            <person name="Sahin N."/>
            <person name="Ay H."/>
            <person name="Saygin H."/>
        </authorList>
    </citation>
    <scope>NUCLEOTIDE SEQUENCE [LARGE SCALE GENOMIC DNA]</scope>
    <source>
        <strain evidence="8 9">NA12</strain>
    </source>
</reference>
<keyword evidence="2 6" id="KW-0812">Transmembrane</keyword>
<dbReference type="Proteomes" id="UP000248924">
    <property type="component" value="Unassembled WGS sequence"/>
</dbReference>
<evidence type="ECO:0000313" key="8">
    <source>
        <dbReference type="EMBL" id="PZG08584.1"/>
    </source>
</evidence>
<comment type="caution">
    <text evidence="8">The sequence shown here is derived from an EMBL/GenBank/DDBJ whole genome shotgun (WGS) entry which is preliminary data.</text>
</comment>
<name>A0A2W2EW81_9ACTN</name>